<keyword evidence="1" id="KW-0732">Signal</keyword>
<protein>
    <submittedName>
        <fullName evidence="2">Uncharacterized protein</fullName>
    </submittedName>
</protein>
<evidence type="ECO:0000256" key="1">
    <source>
        <dbReference type="SAM" id="SignalP"/>
    </source>
</evidence>
<gene>
    <name evidence="2" type="ORF">M436DRAFT_61611</name>
</gene>
<dbReference type="Proteomes" id="UP000027730">
    <property type="component" value="Unassembled WGS sequence"/>
</dbReference>
<name>A0A074WZI6_9PEZI</name>
<dbReference type="GeneID" id="25413225"/>
<evidence type="ECO:0000313" key="3">
    <source>
        <dbReference type="Proteomes" id="UP000027730"/>
    </source>
</evidence>
<evidence type="ECO:0000313" key="2">
    <source>
        <dbReference type="EMBL" id="KEQ75187.1"/>
    </source>
</evidence>
<organism evidence="2 3">
    <name type="scientific">Aureobasidium namibiae CBS 147.97</name>
    <dbReference type="NCBI Taxonomy" id="1043004"/>
    <lineage>
        <taxon>Eukaryota</taxon>
        <taxon>Fungi</taxon>
        <taxon>Dikarya</taxon>
        <taxon>Ascomycota</taxon>
        <taxon>Pezizomycotina</taxon>
        <taxon>Dothideomycetes</taxon>
        <taxon>Dothideomycetidae</taxon>
        <taxon>Dothideales</taxon>
        <taxon>Saccotheciaceae</taxon>
        <taxon>Aureobasidium</taxon>
    </lineage>
</organism>
<dbReference type="RefSeq" id="XP_013429638.1">
    <property type="nucleotide sequence ID" value="XM_013574184.1"/>
</dbReference>
<accession>A0A074WZI6</accession>
<feature type="chain" id="PRO_5001702911" evidence="1">
    <location>
        <begin position="21"/>
        <end position="174"/>
    </location>
</feature>
<dbReference type="HOGENOM" id="CLU_1539717_0_0_1"/>
<feature type="signal peptide" evidence="1">
    <location>
        <begin position="1"/>
        <end position="20"/>
    </location>
</feature>
<reference evidence="2 3" key="1">
    <citation type="journal article" date="2014" name="BMC Genomics">
        <title>Genome sequencing of four Aureobasidium pullulans varieties: biotechnological potential, stress tolerance, and description of new species.</title>
        <authorList>
            <person name="Gostin Ar C."/>
            <person name="Ohm R.A."/>
            <person name="Kogej T."/>
            <person name="Sonjak S."/>
            <person name="Turk M."/>
            <person name="Zajc J."/>
            <person name="Zalar P."/>
            <person name="Grube M."/>
            <person name="Sun H."/>
            <person name="Han J."/>
            <person name="Sharma A."/>
            <person name="Chiniquy J."/>
            <person name="Ngan C.Y."/>
            <person name="Lipzen A."/>
            <person name="Barry K."/>
            <person name="Grigoriev I.V."/>
            <person name="Gunde-Cimerman N."/>
        </authorList>
    </citation>
    <scope>NUCLEOTIDE SEQUENCE [LARGE SCALE GENOMIC DNA]</scope>
    <source>
        <strain evidence="2 3">CBS 147.97</strain>
    </source>
</reference>
<proteinExistence type="predicted"/>
<dbReference type="AlphaFoldDB" id="A0A074WZI6"/>
<keyword evidence="3" id="KW-1185">Reference proteome</keyword>
<sequence length="174" mass="18495">MLSRYSFATLILAFSQATRASPVATDSLVKRDNTFYAEFGENHGFVGGGAQHSGSFTIYDSNRNIVYTTPNPGGYAPCQAGGWLFKATADCFNGNTFYFDCDSTFAGTPKNCAMKQNDQTGSYLTSANAGDSTYDTFFANGVSGICALSWTADMTCGENEDVTVEKVSSNPGGT</sequence>
<dbReference type="EMBL" id="KL584705">
    <property type="protein sequence ID" value="KEQ75187.1"/>
    <property type="molecule type" value="Genomic_DNA"/>
</dbReference>